<evidence type="ECO:0000313" key="3">
    <source>
        <dbReference type="Proteomes" id="UP001610335"/>
    </source>
</evidence>
<reference evidence="2 3" key="1">
    <citation type="submission" date="2024-07" db="EMBL/GenBank/DDBJ databases">
        <title>Section-level genome sequencing and comparative genomics of Aspergillus sections Usti and Cavernicolus.</title>
        <authorList>
            <consortium name="Lawrence Berkeley National Laboratory"/>
            <person name="Nybo J.L."/>
            <person name="Vesth T.C."/>
            <person name="Theobald S."/>
            <person name="Frisvad J.C."/>
            <person name="Larsen T.O."/>
            <person name="Kjaerboelling I."/>
            <person name="Rothschild-Mancinelli K."/>
            <person name="Lyhne E.K."/>
            <person name="Kogle M.E."/>
            <person name="Barry K."/>
            <person name="Clum A."/>
            <person name="Na H."/>
            <person name="Ledsgaard L."/>
            <person name="Lin J."/>
            <person name="Lipzen A."/>
            <person name="Kuo A."/>
            <person name="Riley R."/>
            <person name="Mondo S."/>
            <person name="LaButti K."/>
            <person name="Haridas S."/>
            <person name="Pangalinan J."/>
            <person name="Salamov A.A."/>
            <person name="Simmons B.A."/>
            <person name="Magnuson J.K."/>
            <person name="Chen J."/>
            <person name="Drula E."/>
            <person name="Henrissat B."/>
            <person name="Wiebenga A."/>
            <person name="Lubbers R.J."/>
            <person name="Gomes A.C."/>
            <person name="Makela M.R."/>
            <person name="Stajich J."/>
            <person name="Grigoriev I.V."/>
            <person name="Mortensen U.H."/>
            <person name="De vries R.P."/>
            <person name="Baker S.E."/>
            <person name="Andersen M.R."/>
        </authorList>
    </citation>
    <scope>NUCLEOTIDE SEQUENCE [LARGE SCALE GENOMIC DNA]</scope>
    <source>
        <strain evidence="2 3">CBS 600.67</strain>
    </source>
</reference>
<feature type="transmembrane region" description="Helical" evidence="1">
    <location>
        <begin position="85"/>
        <end position="108"/>
    </location>
</feature>
<comment type="caution">
    <text evidence="2">The sequence shown here is derived from an EMBL/GenBank/DDBJ whole genome shotgun (WGS) entry which is preliminary data.</text>
</comment>
<gene>
    <name evidence="2" type="ORF">BDW59DRAFT_169998</name>
</gene>
<evidence type="ECO:0000313" key="2">
    <source>
        <dbReference type="EMBL" id="KAL2830839.1"/>
    </source>
</evidence>
<keyword evidence="1" id="KW-0472">Membrane</keyword>
<feature type="transmembrane region" description="Helical" evidence="1">
    <location>
        <begin position="20"/>
        <end position="38"/>
    </location>
</feature>
<keyword evidence="1" id="KW-0812">Transmembrane</keyword>
<accession>A0ABR4ISY1</accession>
<evidence type="ECO:0008006" key="4">
    <source>
        <dbReference type="Google" id="ProtNLM"/>
    </source>
</evidence>
<name>A0ABR4ISY1_9EURO</name>
<evidence type="ECO:0000256" key="1">
    <source>
        <dbReference type="SAM" id="Phobius"/>
    </source>
</evidence>
<feature type="transmembrane region" description="Helical" evidence="1">
    <location>
        <begin position="137"/>
        <end position="156"/>
    </location>
</feature>
<protein>
    <recommendedName>
        <fullName evidence="4">MARVEL domain-containing protein</fullName>
    </recommendedName>
</protein>
<sequence length="166" mass="18297">MSSNPYYADDRHKTIIGLRLLSIATSLPVFPALAWAMSAHSDVFNDGVGIGLIPGVVAGTAYAFLWSCIVLVIHLAFRKPIHPGIYLAFDFIAFGLLASVTILMIIFIEPFLNSAYSCESGSSCKGEALRRVEWFEAVMALICCATHFVLFVWACWATDKDRKSKK</sequence>
<feature type="transmembrane region" description="Helical" evidence="1">
    <location>
        <begin position="50"/>
        <end position="73"/>
    </location>
</feature>
<keyword evidence="3" id="KW-1185">Reference proteome</keyword>
<dbReference type="Proteomes" id="UP001610335">
    <property type="component" value="Unassembled WGS sequence"/>
</dbReference>
<proteinExistence type="predicted"/>
<dbReference type="EMBL" id="JBFXLS010000011">
    <property type="protein sequence ID" value="KAL2830839.1"/>
    <property type="molecule type" value="Genomic_DNA"/>
</dbReference>
<keyword evidence="1" id="KW-1133">Transmembrane helix</keyword>
<organism evidence="2 3">
    <name type="scientific">Aspergillus cavernicola</name>
    <dbReference type="NCBI Taxonomy" id="176166"/>
    <lineage>
        <taxon>Eukaryota</taxon>
        <taxon>Fungi</taxon>
        <taxon>Dikarya</taxon>
        <taxon>Ascomycota</taxon>
        <taxon>Pezizomycotina</taxon>
        <taxon>Eurotiomycetes</taxon>
        <taxon>Eurotiomycetidae</taxon>
        <taxon>Eurotiales</taxon>
        <taxon>Aspergillaceae</taxon>
        <taxon>Aspergillus</taxon>
        <taxon>Aspergillus subgen. Nidulantes</taxon>
    </lineage>
</organism>